<dbReference type="STRING" id="926569.ANT_18150"/>
<dbReference type="Proteomes" id="UP000008922">
    <property type="component" value="Chromosome"/>
</dbReference>
<dbReference type="Pfam" id="PF01558">
    <property type="entry name" value="POR"/>
    <property type="match status" value="1"/>
</dbReference>
<accession>E8N5X7</accession>
<dbReference type="PANTHER" id="PTHR32154:SF29">
    <property type="entry name" value="BLR6743 PROTEIN"/>
    <property type="match status" value="1"/>
</dbReference>
<dbReference type="InterPro" id="IPR050722">
    <property type="entry name" value="Pyruvate:ferred/Flavod_OxRd"/>
</dbReference>
<dbReference type="InterPro" id="IPR022367">
    <property type="entry name" value="2-oxoacid/accept_OxRdtase_asu"/>
</dbReference>
<dbReference type="FunFam" id="3.40.50.970:FF:000022">
    <property type="entry name" value="2-oxoglutarate ferredoxin oxidoreductase alpha subunit"/>
    <property type="match status" value="1"/>
</dbReference>
<dbReference type="GO" id="GO:0006979">
    <property type="term" value="P:response to oxidative stress"/>
    <property type="evidence" value="ECO:0007669"/>
    <property type="project" value="TreeGrafter"/>
</dbReference>
<dbReference type="PANTHER" id="PTHR32154">
    <property type="entry name" value="PYRUVATE-FLAVODOXIN OXIDOREDUCTASE-RELATED"/>
    <property type="match status" value="1"/>
</dbReference>
<dbReference type="EMBL" id="AP012029">
    <property type="protein sequence ID" value="BAJ63841.1"/>
    <property type="molecule type" value="Genomic_DNA"/>
</dbReference>
<dbReference type="InParanoid" id="E8N5X7"/>
<gene>
    <name evidence="4" type="ordered locus">ANT_18150</name>
</gene>
<dbReference type="SUPFAM" id="SSF52518">
    <property type="entry name" value="Thiamin diphosphate-binding fold (THDP-binding)"/>
    <property type="match status" value="1"/>
</dbReference>
<keyword evidence="5" id="KW-1185">Reference proteome</keyword>
<dbReference type="SUPFAM" id="SSF53323">
    <property type="entry name" value="Pyruvate-ferredoxin oxidoreductase, PFOR, domain III"/>
    <property type="match status" value="1"/>
</dbReference>
<reference evidence="4 5" key="1">
    <citation type="submission" date="2010-12" db="EMBL/GenBank/DDBJ databases">
        <title>Whole genome sequence of Anaerolinea thermophila UNI-1.</title>
        <authorList>
            <person name="Narita-Yamada S."/>
            <person name="Kishi E."/>
            <person name="Watanabe Y."/>
            <person name="Takasaki K."/>
            <person name="Ankai A."/>
            <person name="Oguchi A."/>
            <person name="Fukui S."/>
            <person name="Takahashi M."/>
            <person name="Yashiro I."/>
            <person name="Hosoyama A."/>
            <person name="Sekiguchi Y."/>
            <person name="Hanada S."/>
            <person name="Fujita N."/>
        </authorList>
    </citation>
    <scope>NUCLEOTIDE SEQUENCE [LARGE SCALE GENOMIC DNA]</scope>
    <source>
        <strain evidence="5">DSM 14523 / JCM 11388 / NBRC 100420 / UNI-1</strain>
    </source>
</reference>
<name>E8N5X7_ANATU</name>
<proteinExistence type="predicted"/>
<keyword evidence="1 4" id="KW-0560">Oxidoreductase</keyword>
<dbReference type="AlphaFoldDB" id="E8N5X7"/>
<evidence type="ECO:0000256" key="1">
    <source>
        <dbReference type="ARBA" id="ARBA00023002"/>
    </source>
</evidence>
<dbReference type="InterPro" id="IPR029061">
    <property type="entry name" value="THDP-binding"/>
</dbReference>
<dbReference type="CDD" id="cd07034">
    <property type="entry name" value="TPP_PYR_PFOR_IOR-alpha_like"/>
    <property type="match status" value="1"/>
</dbReference>
<dbReference type="GO" id="GO:0047553">
    <property type="term" value="F:2-oxoglutarate synthase activity"/>
    <property type="evidence" value="ECO:0007669"/>
    <property type="project" value="UniProtKB-EC"/>
</dbReference>
<dbReference type="InterPro" id="IPR002880">
    <property type="entry name" value="Pyrv_Fd/Flavodoxin_OxRdtase_N"/>
</dbReference>
<feature type="domain" description="Pyruvate/ketoisovalerate oxidoreductase catalytic" evidence="2">
    <location>
        <begin position="32"/>
        <end position="196"/>
    </location>
</feature>
<evidence type="ECO:0000313" key="4">
    <source>
        <dbReference type="EMBL" id="BAJ63841.1"/>
    </source>
</evidence>
<dbReference type="eggNOG" id="COG0674">
    <property type="taxonomic scope" value="Bacteria"/>
</dbReference>
<dbReference type="HOGENOM" id="CLU_017038_1_0_0"/>
<dbReference type="OrthoDB" id="9794954at2"/>
<evidence type="ECO:0000259" key="3">
    <source>
        <dbReference type="Pfam" id="PF01855"/>
    </source>
</evidence>
<feature type="domain" description="Pyruvate flavodoxin/ferredoxin oxidoreductase pyrimidine binding" evidence="3">
    <location>
        <begin position="231"/>
        <end position="394"/>
    </location>
</feature>
<dbReference type="Gene3D" id="3.40.50.970">
    <property type="match status" value="1"/>
</dbReference>
<evidence type="ECO:0000313" key="5">
    <source>
        <dbReference type="Proteomes" id="UP000008922"/>
    </source>
</evidence>
<dbReference type="InterPro" id="IPR019752">
    <property type="entry name" value="Pyrv/ketoisovalerate_OxRed_cat"/>
</dbReference>
<sequence length="615" mass="68876">MPLTEQLETVSSPQVNPEVINDFAITFCTVNGSGSATANLTVMRALFKMGIPVSGKNIFPSNIQGLPTWYTIRVSKDGYVGRVEKDNIIVAMNPATFVKDLEFLVPGGVVLYNEDIKTPPNRDDLIYYPMPVKQLIKTVEIPSQLRDFVSNMVYVGILSYLLDIDLNAVHAALEFHFKGKKTPIESNMAVIQNAYQWAKENLQKKDPYKVAPMDKTKGKLLADGNTAAALGSIYGGVQFVSWYPITPASSLPEALIEYLPKLRTDPETGKQNYVVVQAEDEIAAIGMLVGAGWAGLRAMTATAGPGLSLMSEYMGLAYFAEVPLVVWDVQRVGPSTGLPTRTAQGDITEVYFMSHGDTQYIQLFPGNINECFEFGWRAFDIAERLQMPVVVMSDLDLGMNNWMCDPFEYPQTPMDRGKVLWEKDLEAILQKNEGKWGRYLDVDGDGIPYRTLPGNLHPKSAYFARGTGHDEFAGYSEDPEVWERVLNRLAKKWETAKQYIPENVLYPRDGAEIGIIAVGSTEPAILEALDLLEQEGIKADYLRIRAFPLKEDVQKFIESHQRIYVVEINRDGQLRQILMINYPQNAGKLIQVSRINGLPLSARWIRDEILAQERK</sequence>
<organism evidence="4 5">
    <name type="scientific">Anaerolinea thermophila (strain DSM 14523 / JCM 11388 / NBRC 100420 / UNI-1)</name>
    <dbReference type="NCBI Taxonomy" id="926569"/>
    <lineage>
        <taxon>Bacteria</taxon>
        <taxon>Bacillati</taxon>
        <taxon>Chloroflexota</taxon>
        <taxon>Anaerolineae</taxon>
        <taxon>Anaerolineales</taxon>
        <taxon>Anaerolineaceae</taxon>
        <taxon>Anaerolinea</taxon>
    </lineage>
</organism>
<dbReference type="EC" id="1.2.7.3" evidence="4"/>
<dbReference type="NCBIfam" id="TIGR03710">
    <property type="entry name" value="OAFO_sf"/>
    <property type="match status" value="1"/>
</dbReference>
<dbReference type="SUPFAM" id="SSF52922">
    <property type="entry name" value="TK C-terminal domain-like"/>
    <property type="match status" value="1"/>
</dbReference>
<dbReference type="Gene3D" id="3.40.50.920">
    <property type="match status" value="1"/>
</dbReference>
<dbReference type="Pfam" id="PF01855">
    <property type="entry name" value="POR_N"/>
    <property type="match status" value="1"/>
</dbReference>
<dbReference type="InterPro" id="IPR002869">
    <property type="entry name" value="Pyrv_flavodox_OxRed_cen"/>
</dbReference>
<dbReference type="KEGG" id="atm:ANT_18150"/>
<dbReference type="eggNOG" id="COG1014">
    <property type="taxonomic scope" value="Bacteria"/>
</dbReference>
<dbReference type="Gene3D" id="3.40.920.10">
    <property type="entry name" value="Pyruvate-ferredoxin oxidoreductase, PFOR, domain III"/>
    <property type="match status" value="1"/>
</dbReference>
<dbReference type="InterPro" id="IPR009014">
    <property type="entry name" value="Transketo_C/PFOR_II"/>
</dbReference>
<dbReference type="RefSeq" id="WP_013560218.1">
    <property type="nucleotide sequence ID" value="NC_014960.1"/>
</dbReference>
<protein>
    <submittedName>
        <fullName evidence="4">2-oxoglutarate ferredoxin oxidoreductase alpha subunit</fullName>
        <ecNumber evidence="4">1.2.7.3</ecNumber>
    </submittedName>
</protein>
<evidence type="ECO:0000259" key="2">
    <source>
        <dbReference type="Pfam" id="PF01558"/>
    </source>
</evidence>